<dbReference type="AlphaFoldDB" id="A0A4V2UVM5"/>
<keyword evidence="3" id="KW-1185">Reference proteome</keyword>
<evidence type="ECO:0000313" key="3">
    <source>
        <dbReference type="Proteomes" id="UP000294599"/>
    </source>
</evidence>
<gene>
    <name evidence="2" type="ORF">EDC25_11555</name>
</gene>
<comment type="caution">
    <text evidence="2">The sequence shown here is derived from an EMBL/GenBank/DDBJ whole genome shotgun (WGS) entry which is preliminary data.</text>
</comment>
<reference evidence="2 3" key="1">
    <citation type="submission" date="2019-03" db="EMBL/GenBank/DDBJ databases">
        <title>Genomic Encyclopedia of Type Strains, Phase IV (KMG-IV): sequencing the most valuable type-strain genomes for metagenomic binning, comparative biology and taxonomic classification.</title>
        <authorList>
            <person name="Goeker M."/>
        </authorList>
    </citation>
    <scope>NUCLEOTIDE SEQUENCE [LARGE SCALE GENOMIC DNA]</scope>
    <source>
        <strain evidence="2 3">DSM 21944</strain>
    </source>
</reference>
<dbReference type="CDD" id="cd00060">
    <property type="entry name" value="FHA"/>
    <property type="match status" value="1"/>
</dbReference>
<evidence type="ECO:0008006" key="4">
    <source>
        <dbReference type="Google" id="ProtNLM"/>
    </source>
</evidence>
<sequence>MLVGAAGNAQLKLPALPDRCALLQRRGDDVWMQVLAADTQVGVNGRPVQHLSRLRAGDRVCFGSSCIDLVAAGRGVPGTDTVADFFLRVRNGARSGNVHRGPVLHLDDHGEVVSAAAGVVGLILVEGSVRLDPNGSAIRLNGTPLKETVTVVDGDQLQIGQRRYIVETLAAPPPEQATQRLEVDDIPLVADVASARPAAQQAGGLWGLIVLAAVIAGAVAILLYFNNA</sequence>
<name>A0A4V2UVM5_9GAMM</name>
<evidence type="ECO:0000256" key="1">
    <source>
        <dbReference type="SAM" id="Phobius"/>
    </source>
</evidence>
<keyword evidence="1" id="KW-0812">Transmembrane</keyword>
<dbReference type="InterPro" id="IPR008984">
    <property type="entry name" value="SMAD_FHA_dom_sf"/>
</dbReference>
<keyword evidence="1" id="KW-1133">Transmembrane helix</keyword>
<keyword evidence="1" id="KW-0472">Membrane</keyword>
<evidence type="ECO:0000313" key="2">
    <source>
        <dbReference type="EMBL" id="TCS96367.1"/>
    </source>
</evidence>
<feature type="transmembrane region" description="Helical" evidence="1">
    <location>
        <begin position="204"/>
        <end position="225"/>
    </location>
</feature>
<dbReference type="EMBL" id="SMAF01000015">
    <property type="protein sequence ID" value="TCS96367.1"/>
    <property type="molecule type" value="Genomic_DNA"/>
</dbReference>
<dbReference type="SUPFAM" id="SSF49879">
    <property type="entry name" value="SMAD/FHA domain"/>
    <property type="match status" value="1"/>
</dbReference>
<proteinExistence type="predicted"/>
<dbReference type="Proteomes" id="UP000294599">
    <property type="component" value="Unassembled WGS sequence"/>
</dbReference>
<organism evidence="2 3">
    <name type="scientific">Pseudofulvimonas gallinarii</name>
    <dbReference type="NCBI Taxonomy" id="634155"/>
    <lineage>
        <taxon>Bacteria</taxon>
        <taxon>Pseudomonadati</taxon>
        <taxon>Pseudomonadota</taxon>
        <taxon>Gammaproteobacteria</taxon>
        <taxon>Lysobacterales</taxon>
        <taxon>Rhodanobacteraceae</taxon>
        <taxon>Pseudofulvimonas</taxon>
    </lineage>
</organism>
<protein>
    <recommendedName>
        <fullName evidence="4">FHA domain-containing protein</fullName>
    </recommendedName>
</protein>
<accession>A0A4V2UVM5</accession>